<dbReference type="PANTHER" id="PTHR43022">
    <property type="entry name" value="PROTEIN SMF"/>
    <property type="match status" value="1"/>
</dbReference>
<dbReference type="AlphaFoldDB" id="A0A0B2AFA0"/>
<comment type="caution">
    <text evidence="3">The sequence shown here is derived from an EMBL/GenBank/DDBJ whole genome shotgun (WGS) entry which is preliminary data.</text>
</comment>
<gene>
    <name evidence="3" type="ORF">LK10_19850</name>
</gene>
<dbReference type="PANTHER" id="PTHR43022:SF1">
    <property type="entry name" value="PROTEIN SMF"/>
    <property type="match status" value="1"/>
</dbReference>
<evidence type="ECO:0000313" key="3">
    <source>
        <dbReference type="EMBL" id="KHL00456.1"/>
    </source>
</evidence>
<protein>
    <submittedName>
        <fullName evidence="3">DNA processing protein DprA</fullName>
    </submittedName>
</protein>
<dbReference type="EMBL" id="JTDL01000152">
    <property type="protein sequence ID" value="KHL00456.1"/>
    <property type="molecule type" value="Genomic_DNA"/>
</dbReference>
<reference evidence="3 4" key="1">
    <citation type="submission" date="2014-09" db="EMBL/GenBank/DDBJ databases">
        <title>Genome sequence of Sinomonas sp. MUSC 117.</title>
        <authorList>
            <person name="Lee L.-H."/>
        </authorList>
    </citation>
    <scope>NUCLEOTIDE SEQUENCE [LARGE SCALE GENOMIC DNA]</scope>
    <source>
        <strain evidence="3 4">MUSC 117</strain>
    </source>
</reference>
<dbReference type="InterPro" id="IPR057666">
    <property type="entry name" value="DrpA_SLOG"/>
</dbReference>
<accession>A0A0B2AFA0</accession>
<dbReference type="SUPFAM" id="SSF102405">
    <property type="entry name" value="MCP/YpsA-like"/>
    <property type="match status" value="1"/>
</dbReference>
<dbReference type="GO" id="GO:0009294">
    <property type="term" value="P:DNA-mediated transformation"/>
    <property type="evidence" value="ECO:0007669"/>
    <property type="project" value="InterPro"/>
</dbReference>
<dbReference type="InterPro" id="IPR003488">
    <property type="entry name" value="DprA"/>
</dbReference>
<evidence type="ECO:0000256" key="1">
    <source>
        <dbReference type="ARBA" id="ARBA00006525"/>
    </source>
</evidence>
<evidence type="ECO:0000259" key="2">
    <source>
        <dbReference type="Pfam" id="PF02481"/>
    </source>
</evidence>
<dbReference type="Pfam" id="PF02481">
    <property type="entry name" value="DNA_processg_A"/>
    <property type="match status" value="1"/>
</dbReference>
<comment type="similarity">
    <text evidence="1">Belongs to the DprA/Smf family.</text>
</comment>
<feature type="domain" description="Smf/DprA SLOG" evidence="2">
    <location>
        <begin position="97"/>
        <end position="311"/>
    </location>
</feature>
<keyword evidence="4" id="KW-1185">Reference proteome</keyword>
<name>A0A0B2AFA0_9MICC</name>
<sequence length="390" mass="40990">MDETRIARAALTRLIEPGDATGAMLVAALGPVEGLRVATGRCPIEPGIEARLRSVLIGRGTKAWEGVAAAVERWKGRVRDLAPERDLETIARFGGRFVIPEDPEWPDGFEDLGEQSPHGLWVRGEEQLPSQRSAIAIVGSRNATNYGLSVAGEISKGLVDRGVTVVSGGAYGIDAQAHRAALATEGGGLPTVAVMAGGLDRYYPSGNEELLREVARRGLLISELPPGGAPTRHRFLRRNRLIAALTGVTVVVEAQWRSGARSTAHHAADIGRVVAAVPGSVYSASSAGCHRLLRDGAAVCVTDVQEVYELLAPVGQGLAGEREGRVAVHDGLAVEDLLLLDALPVQRGAGIDSLTTVAGLSSAQVRAGLGRLQLMGLCQQTAGGWRRTDT</sequence>
<dbReference type="NCBIfam" id="TIGR00732">
    <property type="entry name" value="dprA"/>
    <property type="match status" value="1"/>
</dbReference>
<dbReference type="Gene3D" id="3.40.50.450">
    <property type="match status" value="1"/>
</dbReference>
<dbReference type="Proteomes" id="UP000030982">
    <property type="component" value="Unassembled WGS sequence"/>
</dbReference>
<organism evidence="3 4">
    <name type="scientific">Sinomonas humi</name>
    <dbReference type="NCBI Taxonomy" id="1338436"/>
    <lineage>
        <taxon>Bacteria</taxon>
        <taxon>Bacillati</taxon>
        <taxon>Actinomycetota</taxon>
        <taxon>Actinomycetes</taxon>
        <taxon>Micrococcales</taxon>
        <taxon>Micrococcaceae</taxon>
        <taxon>Sinomonas</taxon>
    </lineage>
</organism>
<proteinExistence type="inferred from homology"/>
<evidence type="ECO:0000313" key="4">
    <source>
        <dbReference type="Proteomes" id="UP000030982"/>
    </source>
</evidence>
<dbReference type="STRING" id="1338436.LK10_19850"/>